<dbReference type="eggNOG" id="COG0673">
    <property type="taxonomic scope" value="Bacteria"/>
</dbReference>
<dbReference type="Gene3D" id="3.40.50.720">
    <property type="entry name" value="NAD(P)-binding Rossmann-like Domain"/>
    <property type="match status" value="1"/>
</dbReference>
<evidence type="ECO:0000313" key="5">
    <source>
        <dbReference type="Proteomes" id="UP000014227"/>
    </source>
</evidence>
<gene>
    <name evidence="4" type="ORF">CCALI_02202</name>
</gene>
<dbReference type="HOGENOM" id="CLU_023194_2_0_0"/>
<comment type="similarity">
    <text evidence="1">Belongs to the Gfo/Idh/MocA family.</text>
</comment>
<dbReference type="Proteomes" id="UP000014227">
    <property type="component" value="Chromosome I"/>
</dbReference>
<feature type="domain" description="Gfo/Idh/MocA-like oxidoreductase N-terminal" evidence="2">
    <location>
        <begin position="6"/>
        <end position="121"/>
    </location>
</feature>
<dbReference type="AlphaFoldDB" id="S0EZR5"/>
<dbReference type="SUPFAM" id="SSF55347">
    <property type="entry name" value="Glyceraldehyde-3-phosphate dehydrogenase-like, C-terminal domain"/>
    <property type="match status" value="1"/>
</dbReference>
<organism evidence="4 5">
    <name type="scientific">Chthonomonas calidirosea (strain DSM 23976 / ICMP 18418 / T49)</name>
    <dbReference type="NCBI Taxonomy" id="1303518"/>
    <lineage>
        <taxon>Bacteria</taxon>
        <taxon>Bacillati</taxon>
        <taxon>Armatimonadota</taxon>
        <taxon>Chthonomonadia</taxon>
        <taxon>Chthonomonadales</taxon>
        <taxon>Chthonomonadaceae</taxon>
        <taxon>Chthonomonas</taxon>
    </lineage>
</organism>
<feature type="domain" description="Gfo/Idh/MocA-like oxidoreductase C-terminal" evidence="3">
    <location>
        <begin position="160"/>
        <end position="346"/>
    </location>
</feature>
<dbReference type="Gene3D" id="3.30.360.10">
    <property type="entry name" value="Dihydrodipicolinate Reductase, domain 2"/>
    <property type="match status" value="1"/>
</dbReference>
<dbReference type="PATRIC" id="fig|1303518.3.peg.2287"/>
<sequence length="360" mass="40282">MRLIQAGVGGFGSSWIYTARECEGFEHVALVDTNLGALRAAGEIAGVPPERQFTTVEEALSKVEADGFIDCTPAPCHHATTTTALRAGLHVLCEKPLADSMAAAQDMVRVADECHRVLMVTQQYRYYDQPRCIRNLLVEGHIGQLDHLVVEFQIQGLLFGWRQTMRHPFLLDMAIHHFDLMRYFLGCNAVRVQAMTWNPPVSNTRGDMCAFVWIEFENGVRVNYSGSFASPGCDTGWNGRWTFTGSRGSIVWNPRDDWGPIRLFRQNADLSQYTEQHFFTPLPELWGEPIWAPPIGAAGHHYDLYHWRACIEAGVEPETSGRDNLNTLALTFAAMQAADTGSVVEVRSIYQAETTPSMQT</sequence>
<dbReference type="RefSeq" id="WP_016483530.1">
    <property type="nucleotide sequence ID" value="NC_021487.1"/>
</dbReference>
<dbReference type="InterPro" id="IPR036291">
    <property type="entry name" value="NAD(P)-bd_dom_sf"/>
</dbReference>
<dbReference type="InterPro" id="IPR051450">
    <property type="entry name" value="Gfo/Idh/MocA_Oxidoreductases"/>
</dbReference>
<keyword evidence="5" id="KW-1185">Reference proteome</keyword>
<dbReference type="PANTHER" id="PTHR43377">
    <property type="entry name" value="BILIVERDIN REDUCTASE A"/>
    <property type="match status" value="1"/>
</dbReference>
<dbReference type="OrthoDB" id="9800252at2"/>
<dbReference type="GO" id="GO:0000166">
    <property type="term" value="F:nucleotide binding"/>
    <property type="evidence" value="ECO:0007669"/>
    <property type="project" value="InterPro"/>
</dbReference>
<dbReference type="PANTHER" id="PTHR43377:SF1">
    <property type="entry name" value="BILIVERDIN REDUCTASE A"/>
    <property type="match status" value="1"/>
</dbReference>
<evidence type="ECO:0000259" key="3">
    <source>
        <dbReference type="Pfam" id="PF02894"/>
    </source>
</evidence>
<dbReference type="STRING" id="454171.CP488_01891"/>
<evidence type="ECO:0000313" key="4">
    <source>
        <dbReference type="EMBL" id="CCW36009.1"/>
    </source>
</evidence>
<evidence type="ECO:0000259" key="2">
    <source>
        <dbReference type="Pfam" id="PF01408"/>
    </source>
</evidence>
<dbReference type="EMBL" id="HF951689">
    <property type="protein sequence ID" value="CCW36009.1"/>
    <property type="molecule type" value="Genomic_DNA"/>
</dbReference>
<dbReference type="InterPro" id="IPR000683">
    <property type="entry name" value="Gfo/Idh/MocA-like_OxRdtase_N"/>
</dbReference>
<dbReference type="KEGG" id="ccz:CCALI_02202"/>
<proteinExistence type="inferred from homology"/>
<dbReference type="SUPFAM" id="SSF51735">
    <property type="entry name" value="NAD(P)-binding Rossmann-fold domains"/>
    <property type="match status" value="1"/>
</dbReference>
<dbReference type="InterPro" id="IPR004104">
    <property type="entry name" value="Gfo/Idh/MocA-like_OxRdtase_C"/>
</dbReference>
<reference evidence="5" key="1">
    <citation type="submission" date="2013-03" db="EMBL/GenBank/DDBJ databases">
        <title>Genome sequence of Chthonomonas calidirosea, the first sequenced genome from the Armatimonadetes phylum (formally candidate division OP10).</title>
        <authorList>
            <person name="Lee K.C.Y."/>
            <person name="Morgan X.C."/>
            <person name="Dunfield P.F."/>
            <person name="Tamas I."/>
            <person name="Houghton K.M."/>
            <person name="Vyssotski M."/>
            <person name="Ryan J.L.J."/>
            <person name="Lagutin K."/>
            <person name="McDonald I.R."/>
            <person name="Stott M.B."/>
        </authorList>
    </citation>
    <scope>NUCLEOTIDE SEQUENCE [LARGE SCALE GENOMIC DNA]</scope>
    <source>
        <strain evidence="5">DSM 23976 / ICMP 18418 / T49</strain>
    </source>
</reference>
<dbReference type="InParanoid" id="S0EZR5"/>
<accession>S0EZR5</accession>
<dbReference type="Pfam" id="PF01408">
    <property type="entry name" value="GFO_IDH_MocA"/>
    <property type="match status" value="1"/>
</dbReference>
<evidence type="ECO:0000256" key="1">
    <source>
        <dbReference type="ARBA" id="ARBA00010928"/>
    </source>
</evidence>
<dbReference type="Pfam" id="PF02894">
    <property type="entry name" value="GFO_IDH_MocA_C"/>
    <property type="match status" value="1"/>
</dbReference>
<protein>
    <submittedName>
        <fullName evidence="4">Predicted dehydrogenases and related proteins</fullName>
    </submittedName>
</protein>
<name>S0EZR5_CHTCT</name>